<dbReference type="EMBL" id="NXIG01000003">
    <property type="protein sequence ID" value="RXI31918.1"/>
    <property type="molecule type" value="Genomic_DNA"/>
</dbReference>
<dbReference type="InterPro" id="IPR004358">
    <property type="entry name" value="Sig_transdc_His_kin-like_C"/>
</dbReference>
<dbReference type="InterPro" id="IPR003661">
    <property type="entry name" value="HisK_dim/P_dom"/>
</dbReference>
<keyword evidence="9" id="KW-1185">Reference proteome</keyword>
<evidence type="ECO:0000313" key="7">
    <source>
        <dbReference type="EMBL" id="AXX96236.1"/>
    </source>
</evidence>
<feature type="transmembrane region" description="Helical" evidence="5">
    <location>
        <begin position="12"/>
        <end position="32"/>
    </location>
</feature>
<feature type="transmembrane region" description="Helical" evidence="5">
    <location>
        <begin position="173"/>
        <end position="194"/>
    </location>
</feature>
<proteinExistence type="predicted"/>
<dbReference type="Pfam" id="PF02518">
    <property type="entry name" value="HATPase_c"/>
    <property type="match status" value="1"/>
</dbReference>
<evidence type="ECO:0000313" key="10">
    <source>
        <dbReference type="Proteomes" id="UP000290588"/>
    </source>
</evidence>
<keyword evidence="5" id="KW-0472">Membrane</keyword>
<organism evidence="8 10">
    <name type="scientific">Arcobacter ellisii</name>
    <dbReference type="NCBI Taxonomy" id="913109"/>
    <lineage>
        <taxon>Bacteria</taxon>
        <taxon>Pseudomonadati</taxon>
        <taxon>Campylobacterota</taxon>
        <taxon>Epsilonproteobacteria</taxon>
        <taxon>Campylobacterales</taxon>
        <taxon>Arcobacteraceae</taxon>
        <taxon>Arcobacter</taxon>
    </lineage>
</organism>
<dbReference type="InterPro" id="IPR036097">
    <property type="entry name" value="HisK_dim/P_sf"/>
</dbReference>
<dbReference type="GO" id="GO:0000155">
    <property type="term" value="F:phosphorelay sensor kinase activity"/>
    <property type="evidence" value="ECO:0007669"/>
    <property type="project" value="InterPro"/>
</dbReference>
<dbReference type="SUPFAM" id="SSF55874">
    <property type="entry name" value="ATPase domain of HSP90 chaperone/DNA topoisomerase II/histidine kinase"/>
    <property type="match status" value="1"/>
</dbReference>
<keyword evidence="3" id="KW-0597">Phosphoprotein</keyword>
<dbReference type="RefSeq" id="WP_118918378.1">
    <property type="nucleotide sequence ID" value="NZ_CP032097.1"/>
</dbReference>
<dbReference type="InterPro" id="IPR036890">
    <property type="entry name" value="HATPase_C_sf"/>
</dbReference>
<dbReference type="Pfam" id="PF00512">
    <property type="entry name" value="HisKA"/>
    <property type="match status" value="1"/>
</dbReference>
<reference evidence="7 9" key="2">
    <citation type="submission" date="2018-08" db="EMBL/GenBank/DDBJ databases">
        <title>Complete genome of the Arcobacter ellisii type strain LMG 26155.</title>
        <authorList>
            <person name="Miller W.G."/>
            <person name="Yee E."/>
            <person name="Bono J.L."/>
        </authorList>
    </citation>
    <scope>NUCLEOTIDE SEQUENCE [LARGE SCALE GENOMIC DNA]</scope>
    <source>
        <strain evidence="7 9">LMG 26155</strain>
    </source>
</reference>
<accession>A0A347UBK8</accession>
<keyword evidence="7" id="KW-0418">Kinase</keyword>
<dbReference type="AlphaFoldDB" id="A0A347UBK8"/>
<evidence type="ECO:0000256" key="4">
    <source>
        <dbReference type="SAM" id="Coils"/>
    </source>
</evidence>
<dbReference type="Proteomes" id="UP000290588">
    <property type="component" value="Unassembled WGS sequence"/>
</dbReference>
<evidence type="ECO:0000259" key="6">
    <source>
        <dbReference type="PROSITE" id="PS50109"/>
    </source>
</evidence>
<evidence type="ECO:0000256" key="3">
    <source>
        <dbReference type="ARBA" id="ARBA00022553"/>
    </source>
</evidence>
<reference evidence="8 10" key="1">
    <citation type="submission" date="2017-09" db="EMBL/GenBank/DDBJ databases">
        <title>Genomics of the genus Arcobacter.</title>
        <authorList>
            <person name="Perez-Cataluna A."/>
            <person name="Figueras M.J."/>
            <person name="Salas-Masso N."/>
        </authorList>
    </citation>
    <scope>NUCLEOTIDE SEQUENCE [LARGE SCALE GENOMIC DNA]</scope>
    <source>
        <strain evidence="8 10">CECT 7837</strain>
    </source>
</reference>
<dbReference type="KEGG" id="aell:AELL_2632"/>
<dbReference type="PRINTS" id="PR00344">
    <property type="entry name" value="BCTRLSENSOR"/>
</dbReference>
<dbReference type="InterPro" id="IPR003594">
    <property type="entry name" value="HATPase_dom"/>
</dbReference>
<evidence type="ECO:0000256" key="1">
    <source>
        <dbReference type="ARBA" id="ARBA00000085"/>
    </source>
</evidence>
<comment type="catalytic activity">
    <reaction evidence="1">
        <text>ATP + protein L-histidine = ADP + protein N-phospho-L-histidine.</text>
        <dbReference type="EC" id="2.7.13.3"/>
    </reaction>
</comment>
<evidence type="ECO:0000256" key="2">
    <source>
        <dbReference type="ARBA" id="ARBA00012438"/>
    </source>
</evidence>
<dbReference type="OrthoDB" id="569699at2"/>
<keyword evidence="4" id="KW-0175">Coiled coil</keyword>
<dbReference type="CDD" id="cd00082">
    <property type="entry name" value="HisKA"/>
    <property type="match status" value="1"/>
</dbReference>
<dbReference type="PANTHER" id="PTHR43065">
    <property type="entry name" value="SENSOR HISTIDINE KINASE"/>
    <property type="match status" value="1"/>
</dbReference>
<gene>
    <name evidence="7" type="ORF">AELL_2632</name>
    <name evidence="8" type="ORF">CP962_03815</name>
</gene>
<dbReference type="Proteomes" id="UP000262582">
    <property type="component" value="Chromosome"/>
</dbReference>
<feature type="coiled-coil region" evidence="4">
    <location>
        <begin position="201"/>
        <end position="228"/>
    </location>
</feature>
<dbReference type="SMART" id="SM00387">
    <property type="entry name" value="HATPase_c"/>
    <property type="match status" value="1"/>
</dbReference>
<feature type="domain" description="Histidine kinase" evidence="6">
    <location>
        <begin position="244"/>
        <end position="452"/>
    </location>
</feature>
<evidence type="ECO:0000313" key="9">
    <source>
        <dbReference type="Proteomes" id="UP000262582"/>
    </source>
</evidence>
<evidence type="ECO:0000256" key="5">
    <source>
        <dbReference type="SAM" id="Phobius"/>
    </source>
</evidence>
<keyword evidence="5" id="KW-1133">Transmembrane helix</keyword>
<evidence type="ECO:0000313" key="8">
    <source>
        <dbReference type="EMBL" id="RXI31918.1"/>
    </source>
</evidence>
<dbReference type="Gene3D" id="1.10.287.130">
    <property type="match status" value="1"/>
</dbReference>
<dbReference type="InterPro" id="IPR005467">
    <property type="entry name" value="His_kinase_dom"/>
</dbReference>
<dbReference type="Gene3D" id="3.30.565.10">
    <property type="entry name" value="Histidine kinase-like ATPase, C-terminal domain"/>
    <property type="match status" value="1"/>
</dbReference>
<dbReference type="PANTHER" id="PTHR43065:SF42">
    <property type="entry name" value="TWO-COMPONENT SENSOR PPRA"/>
    <property type="match status" value="1"/>
</dbReference>
<dbReference type="PROSITE" id="PS50109">
    <property type="entry name" value="HIS_KIN"/>
    <property type="match status" value="1"/>
</dbReference>
<dbReference type="SUPFAM" id="SSF47384">
    <property type="entry name" value="Homodimeric domain of signal transducing histidine kinase"/>
    <property type="match status" value="1"/>
</dbReference>
<name>A0A347UBK8_9BACT</name>
<dbReference type="EMBL" id="CP032097">
    <property type="protein sequence ID" value="AXX96236.1"/>
    <property type="molecule type" value="Genomic_DNA"/>
</dbReference>
<sequence>MKKFVNVFNLKYIYFIVFSSLIAWAFFAYFTMNTQIRNQEIYAKIINLSGKQRMLSQKTTLIAKRYFESKDENLKTHLKELINLMKEDYFHISNNLTSKEVWNIYFSQNDNLDKKVKNYFELVEQFYKSNDFNLLKEIEKDSFELLPLLDKAVYVFQKESDEKTAELLKREKFILFGTILTILLEALFIVIPSIRISAQKEKELNELNASLKTRIDEAIEENLEKEKIIQQQFHFSQMEEVIVNVSHQWRQPLSVISTIASSIKISNEELTDKIDIIMSKVDYLSNTINNFNEFIKIDEILENIKLHQIIEKTLFVLDSSLKTYNININKDFYKDEIFIVGNSTKLSQALLSIFNNSRDFLITNQIENKEIYIKTYVENSFIFIEIEDNAGGIKQENLKKVFDIYFTTKHQSQGTGLGLYITYHIIKKYFKGTVEAKNGQFGAKFIIKLPLK</sequence>
<dbReference type="EC" id="2.7.13.3" evidence="2"/>
<keyword evidence="7" id="KW-0808">Transferase</keyword>
<protein>
    <recommendedName>
        <fullName evidence="2">histidine kinase</fullName>
        <ecNumber evidence="2">2.7.13.3</ecNumber>
    </recommendedName>
</protein>
<keyword evidence="5" id="KW-0812">Transmembrane</keyword>